<evidence type="ECO:0000313" key="2">
    <source>
        <dbReference type="Proteomes" id="UP000198661"/>
    </source>
</evidence>
<dbReference type="AlphaFoldDB" id="A0A1I2M3G9"/>
<accession>A0A1I2M3G9</accession>
<name>A0A1I2M3G9_9BACL</name>
<keyword evidence="2" id="KW-1185">Reference proteome</keyword>
<dbReference type="RefSeq" id="WP_092036527.1">
    <property type="nucleotide sequence ID" value="NZ_FOOK01000006.1"/>
</dbReference>
<dbReference type="EMBL" id="FOOK01000006">
    <property type="protein sequence ID" value="SFF83831.1"/>
    <property type="molecule type" value="Genomic_DNA"/>
</dbReference>
<evidence type="ECO:0000313" key="1">
    <source>
        <dbReference type="EMBL" id="SFF83831.1"/>
    </source>
</evidence>
<sequence length="107" mass="12383">MYWSYPYYGSAGIYGMTGAGISQRDTERRFSEEFLQANVGKVVTVYLTFENNPRWPAKSVTGTLRNVGRDYFVIRDRQTGKDNMFLNINVDYFVFENQPATLLGDER</sequence>
<dbReference type="Pfam" id="PF09671">
    <property type="entry name" value="Spore_GerQ"/>
    <property type="match status" value="1"/>
</dbReference>
<gene>
    <name evidence="1" type="ORF">SAMN04488025_10684</name>
</gene>
<reference evidence="1 2" key="1">
    <citation type="submission" date="2016-10" db="EMBL/GenBank/DDBJ databases">
        <authorList>
            <person name="de Groot N.N."/>
        </authorList>
    </citation>
    <scope>NUCLEOTIDE SEQUENCE [LARGE SCALE GENOMIC DNA]</scope>
    <source>
        <strain evidence="1 2">DSM 44945</strain>
    </source>
</reference>
<dbReference type="STRING" id="201973.SAMN04488025_10684"/>
<dbReference type="Proteomes" id="UP000198661">
    <property type="component" value="Unassembled WGS sequence"/>
</dbReference>
<protein>
    <submittedName>
        <fullName evidence="1">Spore germination protein Q</fullName>
    </submittedName>
</protein>
<dbReference type="InterPro" id="IPR014099">
    <property type="entry name" value="Spore_coat_GerQ"/>
</dbReference>
<proteinExistence type="predicted"/>
<dbReference type="OrthoDB" id="1643178at2"/>
<organism evidence="1 2">
    <name type="scientific">Planifilum fulgidum</name>
    <dbReference type="NCBI Taxonomy" id="201973"/>
    <lineage>
        <taxon>Bacteria</taxon>
        <taxon>Bacillati</taxon>
        <taxon>Bacillota</taxon>
        <taxon>Bacilli</taxon>
        <taxon>Bacillales</taxon>
        <taxon>Thermoactinomycetaceae</taxon>
        <taxon>Planifilum</taxon>
    </lineage>
</organism>